<sequence length="302" mass="32546">MSAVTPSLNARSRGSCTPPFLVREQTAYTPSGPVAVDAVKVVFTVSGWARVHASAGEVLLTPGSVLTIPKNLECRGLPMGHVRTVTLYIDSEYLSDQVRWLSTAHPLVHHLHSALNGDPTLRTLQLATSAMHQLTPSLVSLAQSANDARIDFAMLSFVARVFDAVGRLSGVSAGSLDFARVVPRREVLYATTLLRAELSRPWRIEDLAREVAVSPSHLARLFRTQLGISPAAFLRQVRADRMAELLTTTSLSVSEAGAVVGWTDAAVASRSFKQRYGVPPSVYASSCREKTITPAPVPQPAL</sequence>
<evidence type="ECO:0000259" key="4">
    <source>
        <dbReference type="PROSITE" id="PS01124"/>
    </source>
</evidence>
<name>A0A543BN71_9MICO</name>
<comment type="caution">
    <text evidence="5">The sequence shown here is derived from an EMBL/GenBank/DDBJ whole genome shotgun (WGS) entry which is preliminary data.</text>
</comment>
<dbReference type="Pfam" id="PF12833">
    <property type="entry name" value="HTH_18"/>
    <property type="match status" value="1"/>
</dbReference>
<dbReference type="Gene3D" id="1.10.10.60">
    <property type="entry name" value="Homeodomain-like"/>
    <property type="match status" value="2"/>
</dbReference>
<accession>A0A543BN71</accession>
<dbReference type="PANTHER" id="PTHR46796">
    <property type="entry name" value="HTH-TYPE TRANSCRIPTIONAL ACTIVATOR RHAS-RELATED"/>
    <property type="match status" value="1"/>
</dbReference>
<proteinExistence type="predicted"/>
<dbReference type="InterPro" id="IPR018060">
    <property type="entry name" value="HTH_AraC"/>
</dbReference>
<dbReference type="PANTHER" id="PTHR46796:SF2">
    <property type="entry name" value="TRANSCRIPTIONAL REGULATORY PROTEIN"/>
    <property type="match status" value="1"/>
</dbReference>
<dbReference type="InterPro" id="IPR050204">
    <property type="entry name" value="AraC_XylS_family_regulators"/>
</dbReference>
<evidence type="ECO:0000256" key="2">
    <source>
        <dbReference type="ARBA" id="ARBA00023125"/>
    </source>
</evidence>
<dbReference type="AlphaFoldDB" id="A0A543BN71"/>
<keyword evidence="3" id="KW-0804">Transcription</keyword>
<organism evidence="5 6">
    <name type="scientific">Microbacterium saperdae</name>
    <dbReference type="NCBI Taxonomy" id="69368"/>
    <lineage>
        <taxon>Bacteria</taxon>
        <taxon>Bacillati</taxon>
        <taxon>Actinomycetota</taxon>
        <taxon>Actinomycetes</taxon>
        <taxon>Micrococcales</taxon>
        <taxon>Microbacteriaceae</taxon>
        <taxon>Microbacterium</taxon>
    </lineage>
</organism>
<evidence type="ECO:0000313" key="5">
    <source>
        <dbReference type="EMBL" id="TQL86228.1"/>
    </source>
</evidence>
<gene>
    <name evidence="5" type="ORF">FB560_1878</name>
</gene>
<dbReference type="Proteomes" id="UP000317209">
    <property type="component" value="Unassembled WGS sequence"/>
</dbReference>
<dbReference type="GO" id="GO:0003700">
    <property type="term" value="F:DNA-binding transcription factor activity"/>
    <property type="evidence" value="ECO:0007669"/>
    <property type="project" value="InterPro"/>
</dbReference>
<keyword evidence="6" id="KW-1185">Reference proteome</keyword>
<reference evidence="5 6" key="1">
    <citation type="submission" date="2019-06" db="EMBL/GenBank/DDBJ databases">
        <title>Sequencing the genomes of 1000 actinobacteria strains.</title>
        <authorList>
            <person name="Klenk H.-P."/>
        </authorList>
    </citation>
    <scope>NUCLEOTIDE SEQUENCE [LARGE SCALE GENOMIC DNA]</scope>
    <source>
        <strain evidence="5 6">DSM 20169</strain>
    </source>
</reference>
<evidence type="ECO:0000256" key="3">
    <source>
        <dbReference type="ARBA" id="ARBA00023163"/>
    </source>
</evidence>
<protein>
    <submittedName>
        <fullName evidence="5">Helix-turn-helix protein</fullName>
    </submittedName>
</protein>
<dbReference type="GO" id="GO:0043565">
    <property type="term" value="F:sequence-specific DNA binding"/>
    <property type="evidence" value="ECO:0007669"/>
    <property type="project" value="InterPro"/>
</dbReference>
<dbReference type="EMBL" id="VFOX01000001">
    <property type="protein sequence ID" value="TQL86228.1"/>
    <property type="molecule type" value="Genomic_DNA"/>
</dbReference>
<evidence type="ECO:0000256" key="1">
    <source>
        <dbReference type="ARBA" id="ARBA00023015"/>
    </source>
</evidence>
<dbReference type="SMART" id="SM00342">
    <property type="entry name" value="HTH_ARAC"/>
    <property type="match status" value="1"/>
</dbReference>
<evidence type="ECO:0000313" key="6">
    <source>
        <dbReference type="Proteomes" id="UP000317209"/>
    </source>
</evidence>
<feature type="domain" description="HTH araC/xylS-type" evidence="4">
    <location>
        <begin position="188"/>
        <end position="286"/>
    </location>
</feature>
<dbReference type="PROSITE" id="PS01124">
    <property type="entry name" value="HTH_ARAC_FAMILY_2"/>
    <property type="match status" value="1"/>
</dbReference>
<keyword evidence="1" id="KW-0805">Transcription regulation</keyword>
<keyword evidence="2" id="KW-0238">DNA-binding</keyword>
<dbReference type="SUPFAM" id="SSF46689">
    <property type="entry name" value="Homeodomain-like"/>
    <property type="match status" value="2"/>
</dbReference>
<dbReference type="InterPro" id="IPR009057">
    <property type="entry name" value="Homeodomain-like_sf"/>
</dbReference>